<comment type="caution">
    <text evidence="7">The sequence shown here is derived from an EMBL/GenBank/DDBJ whole genome shotgun (WGS) entry which is preliminary data.</text>
</comment>
<dbReference type="InterPro" id="IPR020846">
    <property type="entry name" value="MFS_dom"/>
</dbReference>
<dbReference type="PROSITE" id="PS50850">
    <property type="entry name" value="MFS"/>
    <property type="match status" value="1"/>
</dbReference>
<evidence type="ECO:0000256" key="3">
    <source>
        <dbReference type="ARBA" id="ARBA00022989"/>
    </source>
</evidence>
<feature type="transmembrane region" description="Helical" evidence="5">
    <location>
        <begin position="160"/>
        <end position="180"/>
    </location>
</feature>
<feature type="non-terminal residue" evidence="7">
    <location>
        <position position="1"/>
    </location>
</feature>
<evidence type="ECO:0000259" key="6">
    <source>
        <dbReference type="PROSITE" id="PS50850"/>
    </source>
</evidence>
<evidence type="ECO:0000256" key="2">
    <source>
        <dbReference type="ARBA" id="ARBA00022692"/>
    </source>
</evidence>
<reference evidence="7" key="2">
    <citation type="submission" date="2023-05" db="EMBL/GenBank/DDBJ databases">
        <authorList>
            <person name="Fouks B."/>
        </authorList>
    </citation>
    <scope>NUCLEOTIDE SEQUENCE</scope>
    <source>
        <strain evidence="7">Stay&amp;Tobe</strain>
        <tissue evidence="7">Testes</tissue>
    </source>
</reference>
<evidence type="ECO:0000256" key="5">
    <source>
        <dbReference type="SAM" id="Phobius"/>
    </source>
</evidence>
<accession>A0AAD8A9T1</accession>
<dbReference type="InterPro" id="IPR005828">
    <property type="entry name" value="MFS_sugar_transport-like"/>
</dbReference>
<keyword evidence="8" id="KW-1185">Reference proteome</keyword>
<evidence type="ECO:0000256" key="4">
    <source>
        <dbReference type="ARBA" id="ARBA00023136"/>
    </source>
</evidence>
<dbReference type="InterPro" id="IPR036259">
    <property type="entry name" value="MFS_trans_sf"/>
</dbReference>
<keyword evidence="3 5" id="KW-1133">Transmembrane helix</keyword>
<dbReference type="SUPFAM" id="SSF103473">
    <property type="entry name" value="MFS general substrate transporter"/>
    <property type="match status" value="1"/>
</dbReference>
<dbReference type="AlphaFoldDB" id="A0AAD8A9T1"/>
<reference evidence="7" key="1">
    <citation type="journal article" date="2023" name="IScience">
        <title>Live-bearing cockroach genome reveals convergent evolutionary mechanisms linked to viviparity in insects and beyond.</title>
        <authorList>
            <person name="Fouks B."/>
            <person name="Harrison M.C."/>
            <person name="Mikhailova A.A."/>
            <person name="Marchal E."/>
            <person name="English S."/>
            <person name="Carruthers M."/>
            <person name="Jennings E.C."/>
            <person name="Chiamaka E.L."/>
            <person name="Frigard R.A."/>
            <person name="Pippel M."/>
            <person name="Attardo G.M."/>
            <person name="Benoit J.B."/>
            <person name="Bornberg-Bauer E."/>
            <person name="Tobe S.S."/>
        </authorList>
    </citation>
    <scope>NUCLEOTIDE SEQUENCE</scope>
    <source>
        <strain evidence="7">Stay&amp;Tobe</strain>
    </source>
</reference>
<keyword evidence="4 5" id="KW-0472">Membrane</keyword>
<dbReference type="PANTHER" id="PTHR48021">
    <property type="match status" value="1"/>
</dbReference>
<organism evidence="7 8">
    <name type="scientific">Diploptera punctata</name>
    <name type="common">Pacific beetle cockroach</name>
    <dbReference type="NCBI Taxonomy" id="6984"/>
    <lineage>
        <taxon>Eukaryota</taxon>
        <taxon>Metazoa</taxon>
        <taxon>Ecdysozoa</taxon>
        <taxon>Arthropoda</taxon>
        <taxon>Hexapoda</taxon>
        <taxon>Insecta</taxon>
        <taxon>Pterygota</taxon>
        <taxon>Neoptera</taxon>
        <taxon>Polyneoptera</taxon>
        <taxon>Dictyoptera</taxon>
        <taxon>Blattodea</taxon>
        <taxon>Blaberoidea</taxon>
        <taxon>Blaberidae</taxon>
        <taxon>Diplopterinae</taxon>
        <taxon>Diploptera</taxon>
    </lineage>
</organism>
<evidence type="ECO:0000313" key="8">
    <source>
        <dbReference type="Proteomes" id="UP001233999"/>
    </source>
</evidence>
<dbReference type="GO" id="GO:0016020">
    <property type="term" value="C:membrane"/>
    <property type="evidence" value="ECO:0007669"/>
    <property type="project" value="UniProtKB-SubCell"/>
</dbReference>
<dbReference type="GO" id="GO:0022857">
    <property type="term" value="F:transmembrane transporter activity"/>
    <property type="evidence" value="ECO:0007669"/>
    <property type="project" value="InterPro"/>
</dbReference>
<sequence length="272" mass="29739">MDNDPREDPVPQCETLLVSENNKSRPLHGQAIVALMVYLTAVCNGLSSGHSAILLPQLRENSSSIQVNEDTESWIVSVYIGATSLGCLLSGIVLHAWGRKRTVQISVACNCIGWILISVTNYVSVLLVGRTLGGFGKGLSTPAVTFHLEEVSDPRMRGTLSACILLMYSVGIMIISMLGTDVSWKISAGLGAGLTLLNLLGYSMLVESPVWLIRNNHIDQAQKVYSWLWGSGHELQVNNVLGQFSLHENNGETPNQIDQIFTLRVWKPILNK</sequence>
<evidence type="ECO:0000313" key="7">
    <source>
        <dbReference type="EMBL" id="KAJ9595146.1"/>
    </source>
</evidence>
<feature type="transmembrane region" description="Helical" evidence="5">
    <location>
        <begin position="76"/>
        <end position="97"/>
    </location>
</feature>
<gene>
    <name evidence="7" type="ORF">L9F63_013554</name>
</gene>
<protein>
    <recommendedName>
        <fullName evidence="6">Major facilitator superfamily (MFS) profile domain-containing protein</fullName>
    </recommendedName>
</protein>
<dbReference type="Proteomes" id="UP001233999">
    <property type="component" value="Unassembled WGS sequence"/>
</dbReference>
<dbReference type="InterPro" id="IPR050549">
    <property type="entry name" value="MFS_Trehalose_Transporter"/>
</dbReference>
<keyword evidence="2 5" id="KW-0812">Transmembrane</keyword>
<comment type="subcellular location">
    <subcellularLocation>
        <location evidence="1">Membrane</location>
        <topology evidence="1">Multi-pass membrane protein</topology>
    </subcellularLocation>
</comment>
<feature type="transmembrane region" description="Helical" evidence="5">
    <location>
        <begin position="31"/>
        <end position="55"/>
    </location>
</feature>
<proteinExistence type="predicted"/>
<feature type="transmembrane region" description="Helical" evidence="5">
    <location>
        <begin position="103"/>
        <end position="128"/>
    </location>
</feature>
<name>A0AAD8A9T1_DIPPU</name>
<dbReference type="PANTHER" id="PTHR48021:SF7">
    <property type="entry name" value="RH09188P"/>
    <property type="match status" value="1"/>
</dbReference>
<dbReference type="Gene3D" id="1.20.1250.20">
    <property type="entry name" value="MFS general substrate transporter like domains"/>
    <property type="match status" value="1"/>
</dbReference>
<feature type="domain" description="Major facilitator superfamily (MFS) profile" evidence="6">
    <location>
        <begin position="33"/>
        <end position="272"/>
    </location>
</feature>
<feature type="transmembrane region" description="Helical" evidence="5">
    <location>
        <begin position="186"/>
        <end position="205"/>
    </location>
</feature>
<dbReference type="Pfam" id="PF00083">
    <property type="entry name" value="Sugar_tr"/>
    <property type="match status" value="1"/>
</dbReference>
<evidence type="ECO:0000256" key="1">
    <source>
        <dbReference type="ARBA" id="ARBA00004141"/>
    </source>
</evidence>
<dbReference type="EMBL" id="JASPKZ010002688">
    <property type="protein sequence ID" value="KAJ9595146.1"/>
    <property type="molecule type" value="Genomic_DNA"/>
</dbReference>